<evidence type="ECO:0000256" key="22">
    <source>
        <dbReference type="ARBA" id="ARBA00049558"/>
    </source>
</evidence>
<dbReference type="SUPFAM" id="SSF53927">
    <property type="entry name" value="Cytidine deaminase-like"/>
    <property type="match status" value="1"/>
</dbReference>
<dbReference type="PANTHER" id="PTHR10515:SF0">
    <property type="entry name" value="THYMIDINE PHOSPHORYLASE"/>
    <property type="match status" value="1"/>
</dbReference>
<evidence type="ECO:0000256" key="7">
    <source>
        <dbReference type="ARBA" id="ARBA00006915"/>
    </source>
</evidence>
<dbReference type="SUPFAM" id="SSF47648">
    <property type="entry name" value="Nucleoside phosphorylase/phosphoribosyltransferase N-terminal domain"/>
    <property type="match status" value="1"/>
</dbReference>
<sequence>MDAKELETRGWLCMRAVDVIDKKRRGEALAEEELRFLIEGYVAGRIPDYQMSAFLMAVVWRGMTREETLVLTRLLADSGERLDLSGIPGVKVDKHSTGGVGDKATLVVLPLVASIGVPVIKMSGRGLGHTGGTIDKLESIPGFRTDLSVAELVAQVRQVGIALGGQTADLAPADKKLYALRDVTGTVESLPLIASSVMSKKLAGGADAIVLDVKVGDGAFMKSRSDARRLARLMVEIGEAAGRRTVAVLSNMDQPLGCAIGNALEVAEAIRVLSGEGPFDLAEIALALAEEMTVLAGVAATREEARRMLRQSVAEGRALETLRRWIAAQGGDPAVVDDPSRLPQAPVQMPYLPKKAGFVAKLSALAFGLAAMRLGAGRETKEEAIDPSVGIVLHAKVGDRVQTHRPMFTVHARTGEDALRCIQELEAAIQISDDPVEAPPLILARIDRSEALPYADLMDAAREARDRAYVPYSGFAVGAALELADGRMVTGANVENASYGLTNCAERSAVFRAVAEGGPGTKPEIRAVAVIADSPEPVSPCGACRQVLAEFCSPDTPVYLGNLQGDVRETTVGALLPGAFTDAQMANVRRQDKEA</sequence>
<comment type="catalytic activity">
    <reaction evidence="20">
        <text>thymidine + phosphate = 2-deoxy-alpha-D-ribose 1-phosphate + thymine</text>
        <dbReference type="Rhea" id="RHEA:16037"/>
        <dbReference type="ChEBI" id="CHEBI:17748"/>
        <dbReference type="ChEBI" id="CHEBI:17821"/>
        <dbReference type="ChEBI" id="CHEBI:43474"/>
        <dbReference type="ChEBI" id="CHEBI:57259"/>
        <dbReference type="EC" id="2.4.2.2"/>
    </reaction>
</comment>
<comment type="catalytic activity">
    <reaction evidence="21">
        <text>2'-deoxycytidine + H2O + H(+) = 2'-deoxyuridine + NH4(+)</text>
        <dbReference type="Rhea" id="RHEA:13433"/>
        <dbReference type="ChEBI" id="CHEBI:15377"/>
        <dbReference type="ChEBI" id="CHEBI:15378"/>
        <dbReference type="ChEBI" id="CHEBI:15698"/>
        <dbReference type="ChEBI" id="CHEBI:16450"/>
        <dbReference type="ChEBI" id="CHEBI:28938"/>
        <dbReference type="EC" id="3.5.4.5"/>
    </reaction>
</comment>
<dbReference type="Pfam" id="PF00383">
    <property type="entry name" value="dCMP_cyt_deam_1"/>
    <property type="match status" value="1"/>
</dbReference>
<dbReference type="PATRIC" id="fig|1048834.4.peg.667"/>
<dbReference type="Gene3D" id="3.40.1030.10">
    <property type="entry name" value="Nucleoside phosphorylase/phosphoribosyltransferase catalytic domain"/>
    <property type="match status" value="1"/>
</dbReference>
<evidence type="ECO:0000256" key="3">
    <source>
        <dbReference type="ARBA" id="ARBA00001958"/>
    </source>
</evidence>
<evidence type="ECO:0000256" key="9">
    <source>
        <dbReference type="ARBA" id="ARBA00011889"/>
    </source>
</evidence>
<accession>F8IEF3</accession>
<dbReference type="InterPro" id="IPR018090">
    <property type="entry name" value="Pyrmidine_PPas_bac/euk"/>
</dbReference>
<feature type="binding site" evidence="25">
    <location>
        <position position="541"/>
    </location>
    <ligand>
        <name>Zn(2+)</name>
        <dbReference type="ChEBI" id="CHEBI:29105"/>
        <note>catalytic</note>
    </ligand>
</feature>
<dbReference type="EMBL" id="CP002902">
    <property type="protein sequence ID" value="AEJ42667.1"/>
    <property type="molecule type" value="Genomic_DNA"/>
</dbReference>
<evidence type="ECO:0000256" key="8">
    <source>
        <dbReference type="ARBA" id="ARBA00011738"/>
    </source>
</evidence>
<evidence type="ECO:0000256" key="10">
    <source>
        <dbReference type="ARBA" id="ARBA00012783"/>
    </source>
</evidence>
<proteinExistence type="inferred from homology"/>
<evidence type="ECO:0000256" key="2">
    <source>
        <dbReference type="ARBA" id="ARBA00001947"/>
    </source>
</evidence>
<dbReference type="InterPro" id="IPR006262">
    <property type="entry name" value="Cyt_deam_tetra"/>
</dbReference>
<dbReference type="SUPFAM" id="SSF54680">
    <property type="entry name" value="Pyrimidine nucleoside phosphorylase C-terminal domain"/>
    <property type="match status" value="1"/>
</dbReference>
<gene>
    <name evidence="27" type="primary">pdp</name>
    <name evidence="27" type="ordered locus">TC41_0709</name>
</gene>
<dbReference type="STRING" id="1048834.TC41_0709"/>
<evidence type="ECO:0000256" key="19">
    <source>
        <dbReference type="ARBA" id="ARBA00048453"/>
    </source>
</evidence>
<dbReference type="InterPro" id="IPR000312">
    <property type="entry name" value="Glycosyl_Trfase_fam3"/>
</dbReference>
<keyword evidence="14" id="KW-0808">Transferase</keyword>
<dbReference type="Pfam" id="PF07831">
    <property type="entry name" value="PYNP_C"/>
    <property type="match status" value="1"/>
</dbReference>
<evidence type="ECO:0000256" key="13">
    <source>
        <dbReference type="ARBA" id="ARBA00022676"/>
    </source>
</evidence>
<reference evidence="27 28" key="1">
    <citation type="journal article" date="2011" name="J. Bacteriol.">
        <title>Complete Genome Sequence of Alicyclobacillus acidocaldarius Strain Tc-4-1.</title>
        <authorList>
            <person name="Chen Y."/>
            <person name="He Y."/>
            <person name="Zhang B."/>
            <person name="Yang J."/>
            <person name="Li W."/>
            <person name="Dong Z."/>
            <person name="Hu S."/>
        </authorList>
    </citation>
    <scope>NUCLEOTIDE SEQUENCE [LARGE SCALE GENOMIC DNA]</scope>
    <source>
        <strain evidence="27 28">Tc-4-1</strain>
    </source>
</reference>
<dbReference type="GO" id="GO:0006213">
    <property type="term" value="P:pyrimidine nucleoside metabolic process"/>
    <property type="evidence" value="ECO:0007669"/>
    <property type="project" value="InterPro"/>
</dbReference>
<evidence type="ECO:0000256" key="14">
    <source>
        <dbReference type="ARBA" id="ARBA00022679"/>
    </source>
</evidence>
<dbReference type="InterPro" id="IPR035902">
    <property type="entry name" value="Nuc_phospho_transferase"/>
</dbReference>
<dbReference type="InterPro" id="IPR017872">
    <property type="entry name" value="Pyrmidine_PPase_CS"/>
</dbReference>
<evidence type="ECO:0000256" key="12">
    <source>
        <dbReference type="ARBA" id="ARBA00018266"/>
    </source>
</evidence>
<dbReference type="AlphaFoldDB" id="F8IEF3"/>
<evidence type="ECO:0000313" key="28">
    <source>
        <dbReference type="Proteomes" id="UP000000292"/>
    </source>
</evidence>
<comment type="function">
    <text evidence="4">Catalyzes phosphorolysis of the pyrimidine nucleosides uridine, thymidine and 2'-deoxyuridine with the formation of the corresponding pyrimidine base and ribose-1-phosphate.</text>
</comment>
<dbReference type="EC" id="3.5.4.5" evidence="10"/>
<evidence type="ECO:0000256" key="1">
    <source>
        <dbReference type="ARBA" id="ARBA00001066"/>
    </source>
</evidence>
<dbReference type="PANTHER" id="PTHR10515">
    <property type="entry name" value="THYMIDINE PHOSPHORYLASE"/>
    <property type="match status" value="1"/>
</dbReference>
<comment type="function">
    <text evidence="5">This enzyme scavenges exogenous and endogenous cytidine and 2'-deoxycytidine for UMP synthesis.</text>
</comment>
<comment type="similarity">
    <text evidence="6">Belongs to the cytidine and deoxycytidylate deaminase family.</text>
</comment>
<dbReference type="GO" id="GO:0005829">
    <property type="term" value="C:cytosol"/>
    <property type="evidence" value="ECO:0007669"/>
    <property type="project" value="TreeGrafter"/>
</dbReference>
<dbReference type="Pfam" id="PF00591">
    <property type="entry name" value="Glycos_transf_3"/>
    <property type="match status" value="1"/>
</dbReference>
<dbReference type="SUPFAM" id="SSF52418">
    <property type="entry name" value="Nucleoside phosphorylase/phosphoribosyltransferase catalytic domain"/>
    <property type="match status" value="1"/>
</dbReference>
<dbReference type="NCBIfam" id="TIGR01354">
    <property type="entry name" value="cyt_deam_tetra"/>
    <property type="match status" value="1"/>
</dbReference>
<dbReference type="Gene3D" id="3.40.140.10">
    <property type="entry name" value="Cytidine Deaminase, domain 2"/>
    <property type="match status" value="1"/>
</dbReference>
<dbReference type="InterPro" id="IPR016192">
    <property type="entry name" value="APOBEC/CMP_deaminase_Zn-bd"/>
</dbReference>
<keyword evidence="16" id="KW-0378">Hydrolase</keyword>
<dbReference type="Pfam" id="PF02885">
    <property type="entry name" value="Glycos_trans_3N"/>
    <property type="match status" value="1"/>
</dbReference>
<evidence type="ECO:0000256" key="23">
    <source>
        <dbReference type="PIRSR" id="PIRSR606262-1"/>
    </source>
</evidence>
<dbReference type="PROSITE" id="PS00903">
    <property type="entry name" value="CYT_DCMP_DEAMINASES_1"/>
    <property type="match status" value="1"/>
</dbReference>
<dbReference type="InterPro" id="IPR016193">
    <property type="entry name" value="Cytidine_deaminase-like"/>
</dbReference>
<keyword evidence="15 25" id="KW-0479">Metal-binding</keyword>
<feature type="domain" description="CMP/dCMP-type deaminase" evidence="26">
    <location>
        <begin position="452"/>
        <end position="583"/>
    </location>
</feature>
<protein>
    <recommendedName>
        <fullName evidence="12">Cytidine deaminase</fullName>
        <ecNumber evidence="9">2.4.2.2</ecNumber>
        <ecNumber evidence="10">3.5.4.5</ecNumber>
    </recommendedName>
    <alternativeName>
        <fullName evidence="18">Cytidine aminohydrolase</fullName>
    </alternativeName>
    <alternativeName>
        <fullName evidence="11">Pyrimidine-nucleoside phosphorylase</fullName>
    </alternativeName>
</protein>
<evidence type="ECO:0000256" key="20">
    <source>
        <dbReference type="ARBA" id="ARBA00048525"/>
    </source>
</evidence>
<dbReference type="HOGENOM" id="CLU_025040_5_1_9"/>
<reference evidence="28" key="2">
    <citation type="submission" date="2011-06" db="EMBL/GenBank/DDBJ databases">
        <title>The complete genome sequence of Alicyclobacillus acidocaldarius sp. Tc-4-1.</title>
        <authorList>
            <person name="Chen Y."/>
            <person name="He Y."/>
            <person name="Dong Z."/>
            <person name="Hu S."/>
        </authorList>
    </citation>
    <scope>NUCLEOTIDE SEQUENCE [LARGE SCALE GENOMIC DNA]</scope>
    <source>
        <strain evidence="28">Tc-4-1</strain>
    </source>
</reference>
<dbReference type="FunFam" id="3.40.1030.10:FF:000003">
    <property type="entry name" value="Pyrimidine-nucleoside phosphorylase"/>
    <property type="match status" value="1"/>
</dbReference>
<dbReference type="EC" id="2.4.2.2" evidence="9"/>
<dbReference type="InterPro" id="IPR036320">
    <property type="entry name" value="Glycosyl_Trfase_fam3_N_dom_sf"/>
</dbReference>
<comment type="catalytic activity">
    <reaction evidence="1">
        <text>2'-deoxyuridine + phosphate = 2-deoxy-alpha-D-ribose 1-phosphate + uracil</text>
        <dbReference type="Rhea" id="RHEA:22824"/>
        <dbReference type="ChEBI" id="CHEBI:16450"/>
        <dbReference type="ChEBI" id="CHEBI:17568"/>
        <dbReference type="ChEBI" id="CHEBI:43474"/>
        <dbReference type="ChEBI" id="CHEBI:57259"/>
        <dbReference type="EC" id="2.4.2.2"/>
    </reaction>
</comment>
<feature type="binding site" evidence="24">
    <location>
        <begin position="493"/>
        <end position="499"/>
    </location>
    <ligand>
        <name>substrate</name>
    </ligand>
</feature>
<dbReference type="InterPro" id="IPR000053">
    <property type="entry name" value="Thymidine/pyrmidine_PPase"/>
</dbReference>
<organism evidence="27 28">
    <name type="scientific">Alicyclobacillus acidocaldarius (strain Tc-4-1)</name>
    <name type="common">Bacillus acidocaldarius</name>
    <dbReference type="NCBI Taxonomy" id="1048834"/>
    <lineage>
        <taxon>Bacteria</taxon>
        <taxon>Bacillati</taxon>
        <taxon>Bacillota</taxon>
        <taxon>Bacilli</taxon>
        <taxon>Bacillales</taxon>
        <taxon>Alicyclobacillaceae</taxon>
        <taxon>Alicyclobacillus</taxon>
    </lineage>
</organism>
<evidence type="ECO:0000256" key="18">
    <source>
        <dbReference type="ARBA" id="ARBA00032005"/>
    </source>
</evidence>
<feature type="active site" description="Proton donor" evidence="23">
    <location>
        <position position="506"/>
    </location>
</feature>
<evidence type="ECO:0000256" key="16">
    <source>
        <dbReference type="ARBA" id="ARBA00022801"/>
    </source>
</evidence>
<evidence type="ECO:0000256" key="21">
    <source>
        <dbReference type="ARBA" id="ARBA00049252"/>
    </source>
</evidence>
<evidence type="ECO:0000256" key="6">
    <source>
        <dbReference type="ARBA" id="ARBA00006576"/>
    </source>
</evidence>
<name>F8IEF3_ALIAT</name>
<dbReference type="GO" id="GO:0009032">
    <property type="term" value="F:thymidine phosphorylase activity"/>
    <property type="evidence" value="ECO:0007669"/>
    <property type="project" value="TreeGrafter"/>
</dbReference>
<comment type="cofactor">
    <cofactor evidence="2 25">
        <name>Zn(2+)</name>
        <dbReference type="ChEBI" id="CHEBI:29105"/>
    </cofactor>
</comment>
<dbReference type="Gene3D" id="1.20.970.10">
    <property type="entry name" value="Transferase, Pyrimidine Nucleoside Phosphorylase, Chain C"/>
    <property type="match status" value="1"/>
</dbReference>
<feature type="binding site" evidence="25">
    <location>
        <position position="504"/>
    </location>
    <ligand>
        <name>Zn(2+)</name>
        <dbReference type="ChEBI" id="CHEBI:29105"/>
        <note>catalytic</note>
    </ligand>
</feature>
<evidence type="ECO:0000256" key="24">
    <source>
        <dbReference type="PIRSR" id="PIRSR606262-2"/>
    </source>
</evidence>
<dbReference type="eggNOG" id="COG0295">
    <property type="taxonomic scope" value="Bacteria"/>
</dbReference>
<dbReference type="Gene3D" id="3.90.1170.30">
    <property type="entry name" value="Pyrimidine nucleoside phosphorylase-like, C-terminal domain"/>
    <property type="match status" value="1"/>
</dbReference>
<dbReference type="PROSITE" id="PS51747">
    <property type="entry name" value="CYT_DCMP_DEAMINASES_2"/>
    <property type="match status" value="1"/>
</dbReference>
<dbReference type="GO" id="GO:0008270">
    <property type="term" value="F:zinc ion binding"/>
    <property type="evidence" value="ECO:0007669"/>
    <property type="project" value="InterPro"/>
</dbReference>
<dbReference type="Proteomes" id="UP000000292">
    <property type="component" value="Chromosome"/>
</dbReference>
<dbReference type="PROSITE" id="PS00647">
    <property type="entry name" value="THYMID_PHOSPHORYLASE"/>
    <property type="match status" value="1"/>
</dbReference>
<dbReference type="InterPro" id="IPR036566">
    <property type="entry name" value="PYNP-like_C_sf"/>
</dbReference>
<dbReference type="InterPro" id="IPR002125">
    <property type="entry name" value="CMP_dCMP_dom"/>
</dbReference>
<dbReference type="NCBIfam" id="NF004747">
    <property type="entry name" value="PRK06078.1"/>
    <property type="match status" value="1"/>
</dbReference>
<keyword evidence="13" id="KW-0328">Glycosyltransferase</keyword>
<dbReference type="NCBIfam" id="NF004064">
    <property type="entry name" value="PRK05578.1"/>
    <property type="match status" value="1"/>
</dbReference>
<dbReference type="SMART" id="SM00941">
    <property type="entry name" value="PYNP_C"/>
    <property type="match status" value="1"/>
</dbReference>
<evidence type="ECO:0000256" key="5">
    <source>
        <dbReference type="ARBA" id="ARBA00003949"/>
    </source>
</evidence>
<evidence type="ECO:0000256" key="15">
    <source>
        <dbReference type="ARBA" id="ARBA00022723"/>
    </source>
</evidence>
<evidence type="ECO:0000256" key="25">
    <source>
        <dbReference type="PIRSR" id="PIRSR606262-3"/>
    </source>
</evidence>
<dbReference type="GO" id="GO:0006206">
    <property type="term" value="P:pyrimidine nucleobase metabolic process"/>
    <property type="evidence" value="ECO:0007669"/>
    <property type="project" value="InterPro"/>
</dbReference>
<feature type="binding site" evidence="25">
    <location>
        <position position="544"/>
    </location>
    <ligand>
        <name>Zn(2+)</name>
        <dbReference type="ChEBI" id="CHEBI:29105"/>
        <note>catalytic</note>
    </ligand>
</feature>
<dbReference type="InterPro" id="IPR017459">
    <property type="entry name" value="Glycosyl_Trfase_fam3_N_dom"/>
</dbReference>
<dbReference type="eggNOG" id="COG0213">
    <property type="taxonomic scope" value="Bacteria"/>
</dbReference>
<dbReference type="FunFam" id="3.40.140.10:FF:000008">
    <property type="entry name" value="Cytidine deaminase"/>
    <property type="match status" value="1"/>
</dbReference>
<dbReference type="GO" id="GO:0004126">
    <property type="term" value="F:cytidine deaminase activity"/>
    <property type="evidence" value="ECO:0007669"/>
    <property type="project" value="UniProtKB-EC"/>
</dbReference>
<dbReference type="NCBIfam" id="NF004490">
    <property type="entry name" value="PRK05820.1"/>
    <property type="match status" value="1"/>
</dbReference>
<evidence type="ECO:0000256" key="17">
    <source>
        <dbReference type="ARBA" id="ARBA00022833"/>
    </source>
</evidence>
<evidence type="ECO:0000259" key="26">
    <source>
        <dbReference type="PROSITE" id="PS51747"/>
    </source>
</evidence>
<comment type="subunit">
    <text evidence="8">Homodimer.</text>
</comment>
<evidence type="ECO:0000256" key="4">
    <source>
        <dbReference type="ARBA" id="ARBA00003877"/>
    </source>
</evidence>
<comment type="cofactor">
    <cofactor evidence="3">
        <name>K(+)</name>
        <dbReference type="ChEBI" id="CHEBI:29103"/>
    </cofactor>
</comment>
<dbReference type="InterPro" id="IPR013102">
    <property type="entry name" value="PYNP_C"/>
</dbReference>
<comment type="catalytic activity">
    <reaction evidence="22">
        <text>cytidine + H2O + H(+) = uridine + NH4(+)</text>
        <dbReference type="Rhea" id="RHEA:16069"/>
        <dbReference type="ChEBI" id="CHEBI:15377"/>
        <dbReference type="ChEBI" id="CHEBI:15378"/>
        <dbReference type="ChEBI" id="CHEBI:16704"/>
        <dbReference type="ChEBI" id="CHEBI:17562"/>
        <dbReference type="ChEBI" id="CHEBI:28938"/>
        <dbReference type="EC" id="3.5.4.5"/>
    </reaction>
</comment>
<evidence type="ECO:0000313" key="27">
    <source>
        <dbReference type="EMBL" id="AEJ42667.1"/>
    </source>
</evidence>
<comment type="similarity">
    <text evidence="7">Belongs to the thymidine/pyrimidine-nucleoside phosphorylase family.</text>
</comment>
<comment type="catalytic activity">
    <reaction evidence="19">
        <text>uridine + phosphate = alpha-D-ribose 1-phosphate + uracil</text>
        <dbReference type="Rhea" id="RHEA:24388"/>
        <dbReference type="ChEBI" id="CHEBI:16704"/>
        <dbReference type="ChEBI" id="CHEBI:17568"/>
        <dbReference type="ChEBI" id="CHEBI:43474"/>
        <dbReference type="ChEBI" id="CHEBI:57720"/>
        <dbReference type="EC" id="2.4.2.2"/>
    </reaction>
</comment>
<dbReference type="KEGG" id="aad:TC41_0709"/>
<keyword evidence="17 25" id="KW-0862">Zinc</keyword>
<dbReference type="GO" id="GO:0004645">
    <property type="term" value="F:1,4-alpha-oligoglucan phosphorylase activity"/>
    <property type="evidence" value="ECO:0007669"/>
    <property type="project" value="InterPro"/>
</dbReference>
<dbReference type="CDD" id="cd01283">
    <property type="entry name" value="cytidine_deaminase"/>
    <property type="match status" value="1"/>
</dbReference>
<dbReference type="NCBIfam" id="TIGR02644">
    <property type="entry name" value="Y_phosphoryl"/>
    <property type="match status" value="1"/>
</dbReference>
<evidence type="ECO:0000256" key="11">
    <source>
        <dbReference type="ARBA" id="ARBA00014680"/>
    </source>
</evidence>